<proteinExistence type="predicted"/>
<dbReference type="Gene3D" id="3.30.2310.20">
    <property type="entry name" value="RelE-like"/>
    <property type="match status" value="1"/>
</dbReference>
<evidence type="ECO:0008006" key="3">
    <source>
        <dbReference type="Google" id="ProtNLM"/>
    </source>
</evidence>
<dbReference type="SUPFAM" id="SSF143011">
    <property type="entry name" value="RelE-like"/>
    <property type="match status" value="1"/>
</dbReference>
<evidence type="ECO:0000313" key="2">
    <source>
        <dbReference type="Proteomes" id="UP000177001"/>
    </source>
</evidence>
<reference evidence="1 2" key="1">
    <citation type="journal article" date="2016" name="Nat. Commun.">
        <title>Thousands of microbial genomes shed light on interconnected biogeochemical processes in an aquifer system.</title>
        <authorList>
            <person name="Anantharaman K."/>
            <person name="Brown C.T."/>
            <person name="Hug L.A."/>
            <person name="Sharon I."/>
            <person name="Castelle C.J."/>
            <person name="Probst A.J."/>
            <person name="Thomas B.C."/>
            <person name="Singh A."/>
            <person name="Wilkins M.J."/>
            <person name="Karaoz U."/>
            <person name="Brodie E.L."/>
            <person name="Williams K.H."/>
            <person name="Hubbard S.S."/>
            <person name="Banfield J.F."/>
        </authorList>
    </citation>
    <scope>NUCLEOTIDE SEQUENCE [LARGE SCALE GENOMIC DNA]</scope>
</reference>
<organism evidence="1 2">
    <name type="scientific">Candidatus Nomurabacteria bacterium RIFCSPLOWO2_01_FULL_36_16</name>
    <dbReference type="NCBI Taxonomy" id="1801767"/>
    <lineage>
        <taxon>Bacteria</taxon>
        <taxon>Candidatus Nomuraibacteriota</taxon>
    </lineage>
</organism>
<dbReference type="Proteomes" id="UP000177001">
    <property type="component" value="Unassembled WGS sequence"/>
</dbReference>
<dbReference type="EMBL" id="MFUR01000003">
    <property type="protein sequence ID" value="OGI87337.1"/>
    <property type="molecule type" value="Genomic_DNA"/>
</dbReference>
<name>A0A1F6WZL0_9BACT</name>
<gene>
    <name evidence="1" type="ORF">A3A91_02480</name>
</gene>
<comment type="caution">
    <text evidence="1">The sequence shown here is derived from an EMBL/GenBank/DDBJ whole genome shotgun (WGS) entry which is preliminary data.</text>
</comment>
<dbReference type="InterPro" id="IPR035093">
    <property type="entry name" value="RelE/ParE_toxin_dom_sf"/>
</dbReference>
<sequence length="85" mass="10033">MQVSFKPSFIKQINKLEQSLFDEVLSKIDIFKNSTDQTVLKIHKLHGPMKDKWSFSVNYKIRIVFEYESKKEIVLLAIGDHDVYN</sequence>
<dbReference type="AlphaFoldDB" id="A0A1F6WZL0"/>
<accession>A0A1F6WZL0</accession>
<protein>
    <recommendedName>
        <fullName evidence="3">Plasmid stabilization protein</fullName>
    </recommendedName>
</protein>
<evidence type="ECO:0000313" key="1">
    <source>
        <dbReference type="EMBL" id="OGI87337.1"/>
    </source>
</evidence>